<evidence type="ECO:0000313" key="3">
    <source>
        <dbReference type="Proteomes" id="UP000822184"/>
    </source>
</evidence>
<organism evidence="2 3">
    <name type="scientific">Clostridium beijerinckii</name>
    <name type="common">Clostridium MP</name>
    <dbReference type="NCBI Taxonomy" id="1520"/>
    <lineage>
        <taxon>Bacteria</taxon>
        <taxon>Bacillati</taxon>
        <taxon>Bacillota</taxon>
        <taxon>Clostridia</taxon>
        <taxon>Eubacteriales</taxon>
        <taxon>Clostridiaceae</taxon>
        <taxon>Clostridium</taxon>
    </lineage>
</organism>
<feature type="transmembrane region" description="Helical" evidence="1">
    <location>
        <begin position="47"/>
        <end position="74"/>
    </location>
</feature>
<dbReference type="Pfam" id="PF04854">
    <property type="entry name" value="DUF624"/>
    <property type="match status" value="1"/>
</dbReference>
<feature type="transmembrane region" description="Helical" evidence="1">
    <location>
        <begin position="95"/>
        <end position="117"/>
    </location>
</feature>
<reference evidence="2" key="1">
    <citation type="submission" date="2020-06" db="EMBL/GenBank/DDBJ databases">
        <title>Genomic insights into acetone-butanol-ethanol (ABE) fermentation by sequencing solventogenic clostridia strains.</title>
        <authorList>
            <person name="Brown S."/>
        </authorList>
    </citation>
    <scope>NUCLEOTIDE SEQUENCE</scope>
    <source>
        <strain evidence="2">DJ123</strain>
    </source>
</reference>
<evidence type="ECO:0000313" key="2">
    <source>
        <dbReference type="EMBL" id="NSB15040.1"/>
    </source>
</evidence>
<keyword evidence="1" id="KW-1133">Transmembrane helix</keyword>
<protein>
    <submittedName>
        <fullName evidence="2">Membrane protein YesL</fullName>
    </submittedName>
</protein>
<sequence length="228" mass="26262">MINMKLLTPNFEREGPGIEKDEPPKEGIHLFFELFTMRFWDIIKLNFVFVLYSLPIITIGPAFGAMTSILMSMLQRKHTYIFSDFHEAFKNNWKQSLFSGLIILIAFSFLGVSLSFYLKLAQEKSIFYFVFYLCLFITVLLALASMYIYPLLTTVSLPLKDVFKNSILLCIVCIRNTLLGELACALILGIHIFFFPISLPLFLILTFGILSFISNFTAWIGIKRFIVQ</sequence>
<dbReference type="Proteomes" id="UP000822184">
    <property type="component" value="Unassembled WGS sequence"/>
</dbReference>
<dbReference type="EMBL" id="JABTDW010000001">
    <property type="protein sequence ID" value="NSB15040.1"/>
    <property type="molecule type" value="Genomic_DNA"/>
</dbReference>
<gene>
    <name evidence="2" type="ORF">BCD95_003299</name>
</gene>
<comment type="caution">
    <text evidence="2">The sequence shown here is derived from an EMBL/GenBank/DDBJ whole genome shotgun (WGS) entry which is preliminary data.</text>
</comment>
<feature type="transmembrane region" description="Helical" evidence="1">
    <location>
        <begin position="129"/>
        <end position="155"/>
    </location>
</feature>
<accession>A0AAE5LQM4</accession>
<name>A0AAE5LQM4_CLOBE</name>
<keyword evidence="1" id="KW-0472">Membrane</keyword>
<feature type="transmembrane region" description="Helical" evidence="1">
    <location>
        <begin position="201"/>
        <end position="222"/>
    </location>
</feature>
<evidence type="ECO:0000256" key="1">
    <source>
        <dbReference type="SAM" id="Phobius"/>
    </source>
</evidence>
<proteinExistence type="predicted"/>
<dbReference type="InterPro" id="IPR006938">
    <property type="entry name" value="DUF624"/>
</dbReference>
<dbReference type="AlphaFoldDB" id="A0AAE5LQM4"/>
<keyword evidence="1" id="KW-0812">Transmembrane</keyword>